<dbReference type="Pfam" id="PF15341">
    <property type="entry name" value="SLX9"/>
    <property type="match status" value="1"/>
</dbReference>
<dbReference type="AlphaFoldDB" id="A0A423VHI9"/>
<gene>
    <name evidence="6" type="ORF">VSDG_08446</name>
</gene>
<reference evidence="6 7" key="1">
    <citation type="submission" date="2015-09" db="EMBL/GenBank/DDBJ databases">
        <title>Host preference determinants of Valsa canker pathogens revealed by comparative genomics.</title>
        <authorList>
            <person name="Yin Z."/>
            <person name="Huang L."/>
        </authorList>
    </citation>
    <scope>NUCLEOTIDE SEQUENCE [LARGE SCALE GENOMIC DNA]</scope>
    <source>
        <strain evidence="6 7">YSFL</strain>
    </source>
</reference>
<feature type="region of interest" description="Disordered" evidence="5">
    <location>
        <begin position="52"/>
        <end position="95"/>
    </location>
</feature>
<comment type="similarity">
    <text evidence="2">Belongs to the SLX9 family.</text>
</comment>
<dbReference type="GO" id="GO:0030688">
    <property type="term" value="C:preribosome, small subunit precursor"/>
    <property type="evidence" value="ECO:0007669"/>
    <property type="project" value="InterPro"/>
</dbReference>
<dbReference type="InterPro" id="IPR028160">
    <property type="entry name" value="Slx9-like"/>
</dbReference>
<dbReference type="GO" id="GO:0030686">
    <property type="term" value="C:90S preribosome"/>
    <property type="evidence" value="ECO:0007669"/>
    <property type="project" value="InterPro"/>
</dbReference>
<comment type="caution">
    <text evidence="6">The sequence shown here is derived from an EMBL/GenBank/DDBJ whole genome shotgun (WGS) entry which is preliminary data.</text>
</comment>
<evidence type="ECO:0000256" key="4">
    <source>
        <dbReference type="ARBA" id="ARBA00023242"/>
    </source>
</evidence>
<dbReference type="GO" id="GO:0000462">
    <property type="term" value="P:maturation of SSU-rRNA from tricistronic rRNA transcript (SSU-rRNA, 5.8S rRNA, LSU-rRNA)"/>
    <property type="evidence" value="ECO:0007669"/>
    <property type="project" value="InterPro"/>
</dbReference>
<protein>
    <recommendedName>
        <fullName evidence="3">Ribosome biogenesis protein SLX9</fullName>
    </recommendedName>
</protein>
<evidence type="ECO:0000313" key="6">
    <source>
        <dbReference type="EMBL" id="ROV90475.1"/>
    </source>
</evidence>
<evidence type="ECO:0000256" key="1">
    <source>
        <dbReference type="ARBA" id="ARBA00004604"/>
    </source>
</evidence>
<keyword evidence="7" id="KW-1185">Reference proteome</keyword>
<dbReference type="EMBL" id="LJZO01000050">
    <property type="protein sequence ID" value="ROV90475.1"/>
    <property type="molecule type" value="Genomic_DNA"/>
</dbReference>
<dbReference type="GO" id="GO:0005730">
    <property type="term" value="C:nucleolus"/>
    <property type="evidence" value="ECO:0007669"/>
    <property type="project" value="UniProtKB-SubCell"/>
</dbReference>
<dbReference type="Proteomes" id="UP000284375">
    <property type="component" value="Unassembled WGS sequence"/>
</dbReference>
<organism evidence="6 7">
    <name type="scientific">Cytospora chrysosperma</name>
    <name type="common">Cytospora canker fungus</name>
    <name type="synonym">Sphaeria chrysosperma</name>
    <dbReference type="NCBI Taxonomy" id="252740"/>
    <lineage>
        <taxon>Eukaryota</taxon>
        <taxon>Fungi</taxon>
        <taxon>Dikarya</taxon>
        <taxon>Ascomycota</taxon>
        <taxon>Pezizomycotina</taxon>
        <taxon>Sordariomycetes</taxon>
        <taxon>Sordariomycetidae</taxon>
        <taxon>Diaporthales</taxon>
        <taxon>Cytosporaceae</taxon>
        <taxon>Cytospora</taxon>
    </lineage>
</organism>
<accession>A0A423VHI9</accession>
<proteinExistence type="inferred from homology"/>
<feature type="compositionally biased region" description="Basic residues" evidence="5">
    <location>
        <begin position="76"/>
        <end position="89"/>
    </location>
</feature>
<evidence type="ECO:0000256" key="5">
    <source>
        <dbReference type="SAM" id="MobiDB-lite"/>
    </source>
</evidence>
<evidence type="ECO:0000313" key="7">
    <source>
        <dbReference type="Proteomes" id="UP000284375"/>
    </source>
</evidence>
<keyword evidence="4" id="KW-0539">Nucleus</keyword>
<evidence type="ECO:0000256" key="3">
    <source>
        <dbReference type="ARBA" id="ARBA00021321"/>
    </source>
</evidence>
<evidence type="ECO:0000256" key="2">
    <source>
        <dbReference type="ARBA" id="ARBA00011022"/>
    </source>
</evidence>
<comment type="subcellular location">
    <subcellularLocation>
        <location evidence="1">Nucleus</location>
        <location evidence="1">Nucleolus</location>
    </subcellularLocation>
</comment>
<dbReference type="OrthoDB" id="5429132at2759"/>
<sequence>MSAPTAPSKRKPLRLKAAERLANPLAPRKVHRPEAVVDDSFIQSKRDKQLIRHSSFVSRIAKAPGPIPGQTPSSRKNQKRRENGRKKDRLHATLESLADALPELTADEVATGEAEAAGRIRHRSLRSKPGALKRKERVVRGEMERFGVSLAQLSSVPEVPVVPVVPGDGPGAGERMVEDGGADENKAPVQSTANRFAALRGFIAATMDQNPAFAAQHRAIGGNGAKGA</sequence>
<name>A0A423VHI9_CYTCH</name>